<evidence type="ECO:0000313" key="1">
    <source>
        <dbReference type="EMBL" id="GII95053.1"/>
    </source>
</evidence>
<comment type="caution">
    <text evidence="1">The sequence shown here is derived from an EMBL/GenBank/DDBJ whole genome shotgun (WGS) entry which is preliminary data.</text>
</comment>
<protein>
    <submittedName>
        <fullName evidence="1">Uncharacterized protein</fullName>
    </submittedName>
</protein>
<accession>A0A919RJQ5</accession>
<evidence type="ECO:0000313" key="2">
    <source>
        <dbReference type="Proteomes" id="UP000606172"/>
    </source>
</evidence>
<dbReference type="Proteomes" id="UP000606172">
    <property type="component" value="Unassembled WGS sequence"/>
</dbReference>
<gene>
    <name evidence="1" type="ORF">Ssi02_52840</name>
</gene>
<proteinExistence type="predicted"/>
<dbReference type="EMBL" id="BOOW01000032">
    <property type="protein sequence ID" value="GII95053.1"/>
    <property type="molecule type" value="Genomic_DNA"/>
</dbReference>
<reference evidence="1" key="1">
    <citation type="submission" date="2021-01" db="EMBL/GenBank/DDBJ databases">
        <title>Whole genome shotgun sequence of Sinosporangium siamense NBRC 109515.</title>
        <authorList>
            <person name="Komaki H."/>
            <person name="Tamura T."/>
        </authorList>
    </citation>
    <scope>NUCLEOTIDE SEQUENCE</scope>
    <source>
        <strain evidence="1">NBRC 109515</strain>
    </source>
</reference>
<dbReference type="PROSITE" id="PS51318">
    <property type="entry name" value="TAT"/>
    <property type="match status" value="1"/>
</dbReference>
<sequence length="300" mass="32976">MHFLSRRHLLGTGTLAAAALLSPPSTSTPGREEPDVDLIVDDVSGIAFQGPAEARPGYVTFRASTPPSGVRRLRDVTLLRMREGTTIERYVEHIRMAFDSDPATRKAGLTGVFTLAHAYGGAVISGTSRMTFTTRLRPGVHYLLDFEDAAHPEFLSRIRTLTVAGRPRRREHDREGDTVVIYERDGAGRFLSRPRLRKGGRIVVVNRAPQPQEMVLVPVRPGTTAQDLAAYYEALKRGERPESLYIRGPMGTAPLSPGETVEIDLGVSPGEYALASFLSDADTMRPSAWEGTWKLVRVGR</sequence>
<dbReference type="AlphaFoldDB" id="A0A919RJQ5"/>
<dbReference type="RefSeq" id="WP_204030100.1">
    <property type="nucleotide sequence ID" value="NZ_BOOW01000032.1"/>
</dbReference>
<organism evidence="1 2">
    <name type="scientific">Sinosporangium siamense</name>
    <dbReference type="NCBI Taxonomy" id="1367973"/>
    <lineage>
        <taxon>Bacteria</taxon>
        <taxon>Bacillati</taxon>
        <taxon>Actinomycetota</taxon>
        <taxon>Actinomycetes</taxon>
        <taxon>Streptosporangiales</taxon>
        <taxon>Streptosporangiaceae</taxon>
        <taxon>Sinosporangium</taxon>
    </lineage>
</organism>
<keyword evidence="2" id="KW-1185">Reference proteome</keyword>
<name>A0A919RJQ5_9ACTN</name>
<dbReference type="InterPro" id="IPR006311">
    <property type="entry name" value="TAT_signal"/>
</dbReference>